<dbReference type="HOGENOM" id="CLU_2605279_0_0_6"/>
<evidence type="ECO:0000313" key="2">
    <source>
        <dbReference type="EMBL" id="CBY27611.1"/>
    </source>
</evidence>
<proteinExistence type="predicted"/>
<dbReference type="AlphaFoldDB" id="A0A0H3NRC4"/>
<organism evidence="2 3">
    <name type="scientific">Yersinia enterocolitica subsp. palearctica serotype O:3 (strain DSM 13030 / CIP 106945 / Y11)</name>
    <dbReference type="NCBI Taxonomy" id="930944"/>
    <lineage>
        <taxon>Bacteria</taxon>
        <taxon>Pseudomonadati</taxon>
        <taxon>Pseudomonadota</taxon>
        <taxon>Gammaproteobacteria</taxon>
        <taxon>Enterobacterales</taxon>
        <taxon>Yersiniaceae</taxon>
        <taxon>Yersinia</taxon>
    </lineage>
</organism>
<name>A0A0H3NRC4_YERE1</name>
<protein>
    <submittedName>
        <fullName evidence="2">Transposase for IS1668</fullName>
    </submittedName>
</protein>
<evidence type="ECO:0000313" key="3">
    <source>
        <dbReference type="Proteomes" id="UP000008084"/>
    </source>
</evidence>
<feature type="domain" description="Transposase DDE" evidence="1">
    <location>
        <begin position="30"/>
        <end position="78"/>
    </location>
</feature>
<dbReference type="Proteomes" id="UP000008084">
    <property type="component" value="Chromosome"/>
</dbReference>
<dbReference type="Pfam" id="PF13751">
    <property type="entry name" value="DDE_Tnp_1_6"/>
    <property type="match status" value="1"/>
</dbReference>
<evidence type="ECO:0000259" key="1">
    <source>
        <dbReference type="Pfam" id="PF13751"/>
    </source>
</evidence>
<gene>
    <name evidence="2" type="ordered locus">Y11_05701</name>
</gene>
<sequence length="79" mass="9250">MGYRRPNKGQQNVLQKKHFIYDAEQDVYQCPQGQQLIDKTTSREGYRHYHSSPEICGQCPRLTGCTKRKNSQKVVTRHV</sequence>
<accession>A0A0H3NRC4</accession>
<dbReference type="PATRIC" id="fig|930944.6.peg.567"/>
<reference evidence="2 3" key="1">
    <citation type="journal article" date="2011" name="J. Bacteriol.">
        <title>Complete genome sequence of Yersinia enterocolitica subsp. palearctica serogroup O:3.</title>
        <authorList>
            <person name="Batzilla J."/>
            <person name="Hoper D."/>
            <person name="Antonenka U."/>
            <person name="Heesemann J."/>
            <person name="Rakin A."/>
        </authorList>
    </citation>
    <scope>NUCLEOTIDE SEQUENCE [LARGE SCALE GENOMIC DNA]</scope>
    <source>
        <strain evidence="3">DSM 13030 / CIP 106945 / Y11</strain>
    </source>
</reference>
<dbReference type="InterPro" id="IPR025668">
    <property type="entry name" value="Tnp_DDE_dom"/>
</dbReference>
<dbReference type="EMBL" id="FR729477">
    <property type="protein sequence ID" value="CBY27611.1"/>
    <property type="molecule type" value="Genomic_DNA"/>
</dbReference>
<dbReference type="KEGG" id="yey:Y11_05701"/>